<geneLocation type="mitochondrion" evidence="2"/>
<dbReference type="EMBL" id="AF114794">
    <property type="protein sequence ID" value="AAD03118.1"/>
    <property type="molecule type" value="Genomic_DNA"/>
</dbReference>
<organism evidence="2">
    <name type="scientific">Porphyra purpurea</name>
    <name type="common">Red seaweed</name>
    <name type="synonym">Ulva purpurea</name>
    <dbReference type="NCBI Taxonomy" id="2787"/>
    <lineage>
        <taxon>Eukaryota</taxon>
        <taxon>Rhodophyta</taxon>
        <taxon>Bangiophyceae</taxon>
        <taxon>Bangiales</taxon>
        <taxon>Bangiaceae</taxon>
        <taxon>Porphyra</taxon>
    </lineage>
</organism>
<keyword evidence="1" id="KW-0812">Transmembrane</keyword>
<proteinExistence type="predicted"/>
<protein>
    <submittedName>
        <fullName evidence="2">Orf132</fullName>
    </submittedName>
</protein>
<sequence>MTFITNIIEHIDPETVYTAVSVGVFATSILLGNLIKTPPVPRKKKVVSSVDVKLILKELAERKKNYRLFAREWQRYNTIIHNDPAQRSSPNLIAFHSSGYRDILEELKKAQIYYERLFNSVKLGYTDRLLLT</sequence>
<evidence type="ECO:0000256" key="1">
    <source>
        <dbReference type="SAM" id="Phobius"/>
    </source>
</evidence>
<dbReference type="RefSeq" id="NP_049315.1">
    <property type="nucleotide sequence ID" value="NC_002007.1"/>
</dbReference>
<reference evidence="2" key="1">
    <citation type="journal article" date="1999" name="Plant Cell">
        <title>Complete sequence of the mitochondrial DNA of the red alga Porphyra purpurea. Cyanobacterial introns and shared ancestry of red and green algae.</title>
        <authorList>
            <person name="Burger G."/>
            <person name="Saint-Louis D."/>
            <person name="Gray M.W."/>
            <person name="Lang B.F."/>
        </authorList>
    </citation>
    <scope>NUCLEOTIDE SEQUENCE</scope>
</reference>
<dbReference type="PIR" id="T11239">
    <property type="entry name" value="T11239"/>
</dbReference>
<keyword evidence="1" id="KW-1133">Transmembrane helix</keyword>
<dbReference type="AlphaFoldDB" id="O99990"/>
<keyword evidence="2" id="KW-0496">Mitochondrion</keyword>
<gene>
    <name evidence="2" type="primary">orf132</name>
</gene>
<feature type="transmembrane region" description="Helical" evidence="1">
    <location>
        <begin position="16"/>
        <end position="35"/>
    </location>
</feature>
<dbReference type="GeneID" id="809791"/>
<evidence type="ECO:0000313" key="2">
    <source>
        <dbReference type="EMBL" id="AAD03118.1"/>
    </source>
</evidence>
<accession>O99990</accession>
<keyword evidence="1" id="KW-0472">Membrane</keyword>
<name>O99990_PORPU</name>